<dbReference type="PANTHER" id="PTHR47232:SF3">
    <property type="entry name" value="ANAPHASE-PROMOTING COMPLEX SUBUNIT 4 WD40 DOMAIN-CONTAINING PROTEIN"/>
    <property type="match status" value="1"/>
</dbReference>
<dbReference type="AlphaFoldDB" id="A0ABC8KJS0"/>
<reference evidence="1 2" key="1">
    <citation type="submission" date="2022-03" db="EMBL/GenBank/DDBJ databases">
        <authorList>
            <person name="Macdonald S."/>
            <person name="Ahmed S."/>
            <person name="Newling K."/>
        </authorList>
    </citation>
    <scope>NUCLEOTIDE SEQUENCE [LARGE SCALE GENOMIC DNA]</scope>
</reference>
<name>A0ABC8KJS0_ERUVS</name>
<gene>
    <name evidence="1" type="ORF">ERUC_LOCUS23495</name>
</gene>
<keyword evidence="2" id="KW-1185">Reference proteome</keyword>
<organism evidence="1 2">
    <name type="scientific">Eruca vesicaria subsp. sativa</name>
    <name type="common">Garden rocket</name>
    <name type="synonym">Eruca sativa</name>
    <dbReference type="NCBI Taxonomy" id="29727"/>
    <lineage>
        <taxon>Eukaryota</taxon>
        <taxon>Viridiplantae</taxon>
        <taxon>Streptophyta</taxon>
        <taxon>Embryophyta</taxon>
        <taxon>Tracheophyta</taxon>
        <taxon>Spermatophyta</taxon>
        <taxon>Magnoliopsida</taxon>
        <taxon>eudicotyledons</taxon>
        <taxon>Gunneridae</taxon>
        <taxon>Pentapetalae</taxon>
        <taxon>rosids</taxon>
        <taxon>malvids</taxon>
        <taxon>Brassicales</taxon>
        <taxon>Brassicaceae</taxon>
        <taxon>Brassiceae</taxon>
        <taxon>Eruca</taxon>
    </lineage>
</organism>
<accession>A0ABC8KJS0</accession>
<evidence type="ECO:0000313" key="2">
    <source>
        <dbReference type="Proteomes" id="UP001642260"/>
    </source>
</evidence>
<protein>
    <submittedName>
        <fullName evidence="1">Uncharacterized protein</fullName>
    </submittedName>
</protein>
<dbReference type="EMBL" id="CAKOAT010237376">
    <property type="protein sequence ID" value="CAH8357739.1"/>
    <property type="molecule type" value="Genomic_DNA"/>
</dbReference>
<proteinExistence type="predicted"/>
<dbReference type="Proteomes" id="UP001642260">
    <property type="component" value="Unassembled WGS sequence"/>
</dbReference>
<dbReference type="PANTHER" id="PTHR47232">
    <property type="entry name" value="TRANSDUCIN FAMILY PROTEIN / WD-40 REPEAT FAMILY PROTEIN"/>
    <property type="match status" value="1"/>
</dbReference>
<evidence type="ECO:0000313" key="1">
    <source>
        <dbReference type="EMBL" id="CAH8357739.1"/>
    </source>
</evidence>
<comment type="caution">
    <text evidence="1">The sequence shown here is derived from an EMBL/GenBank/DDBJ whole genome shotgun (WGS) entry which is preliminary data.</text>
</comment>
<sequence>MSFSRLFSLFSNNISGQAEQQEKSEFHEHEELIALIGMYSLRVTIETRILSMLPSGHTKRMRSLALSPSTRDLFATSSLILRTYQVLGSSFDSMFMTSSITVISRQTLLWLIFVNTPSKITCESKFLKDKPYSKGLSNRNHVYALG</sequence>